<dbReference type="InterPro" id="IPR051531">
    <property type="entry name" value="N-acetyltransferase"/>
</dbReference>
<dbReference type="CDD" id="cd04301">
    <property type="entry name" value="NAT_SF"/>
    <property type="match status" value="1"/>
</dbReference>
<comment type="caution">
    <text evidence="2">The sequence shown here is derived from an EMBL/GenBank/DDBJ whole genome shotgun (WGS) entry which is preliminary data.</text>
</comment>
<dbReference type="Gene3D" id="3.40.630.30">
    <property type="match status" value="1"/>
</dbReference>
<evidence type="ECO:0000313" key="2">
    <source>
        <dbReference type="EMBL" id="KGX90922.1"/>
    </source>
</evidence>
<dbReference type="STRING" id="1385510.GCA_000425205_02784"/>
<keyword evidence="3" id="KW-1185">Reference proteome</keyword>
<dbReference type="InterPro" id="IPR016181">
    <property type="entry name" value="Acyl_CoA_acyltransferase"/>
</dbReference>
<name>A0A0A5I517_9BACI</name>
<reference evidence="2 3" key="1">
    <citation type="submission" date="2013-08" db="EMBL/GenBank/DDBJ databases">
        <authorList>
            <person name="Huang J."/>
            <person name="Wang G."/>
        </authorList>
    </citation>
    <scope>NUCLEOTIDE SEQUENCE [LARGE SCALE GENOMIC DNA]</scope>
    <source>
        <strain evidence="2 3">JSM 076056</strain>
    </source>
</reference>
<sequence length="177" mass="20332">METKRLILRYFRREDAKRLQEIYHNKKVASTTTIPYPYTIEDATNWIESHEELIEYGGLIPYAIVLKTENRLIGSISLRIHVGQWKGELAAVIDEEYWGKGYGTEAAKACLDEAFSEKGINKVFAQAIGSNHPSIETIKKIGMKLDGSLRQDLWHDGQFKDVLIFSILKREWESEGN</sequence>
<dbReference type="Pfam" id="PF13302">
    <property type="entry name" value="Acetyltransf_3"/>
    <property type="match status" value="1"/>
</dbReference>
<dbReference type="eggNOG" id="COG1670">
    <property type="taxonomic scope" value="Bacteria"/>
</dbReference>
<accession>A0A0A5I517</accession>
<dbReference type="PANTHER" id="PTHR43792">
    <property type="entry name" value="GNAT FAMILY, PUTATIVE (AFU_ORTHOLOGUE AFUA_3G00765)-RELATED-RELATED"/>
    <property type="match status" value="1"/>
</dbReference>
<dbReference type="SUPFAM" id="SSF55729">
    <property type="entry name" value="Acyl-CoA N-acyltransferases (Nat)"/>
    <property type="match status" value="1"/>
</dbReference>
<dbReference type="EMBL" id="AVPE01000012">
    <property type="protein sequence ID" value="KGX90922.1"/>
    <property type="molecule type" value="Genomic_DNA"/>
</dbReference>
<protein>
    <submittedName>
        <fullName evidence="2">Acetyltransferase</fullName>
    </submittedName>
</protein>
<keyword evidence="2" id="KW-0808">Transferase</keyword>
<gene>
    <name evidence="2" type="ORF">N781_06015</name>
</gene>
<evidence type="ECO:0000313" key="3">
    <source>
        <dbReference type="Proteomes" id="UP000030528"/>
    </source>
</evidence>
<dbReference type="GO" id="GO:0016747">
    <property type="term" value="F:acyltransferase activity, transferring groups other than amino-acyl groups"/>
    <property type="evidence" value="ECO:0007669"/>
    <property type="project" value="InterPro"/>
</dbReference>
<dbReference type="PROSITE" id="PS51186">
    <property type="entry name" value="GNAT"/>
    <property type="match status" value="1"/>
</dbReference>
<dbReference type="Proteomes" id="UP000030528">
    <property type="component" value="Unassembled WGS sequence"/>
</dbReference>
<organism evidence="2 3">
    <name type="scientific">Pontibacillus halophilus JSM 076056 = DSM 19796</name>
    <dbReference type="NCBI Taxonomy" id="1385510"/>
    <lineage>
        <taxon>Bacteria</taxon>
        <taxon>Bacillati</taxon>
        <taxon>Bacillota</taxon>
        <taxon>Bacilli</taxon>
        <taxon>Bacillales</taxon>
        <taxon>Bacillaceae</taxon>
        <taxon>Pontibacillus</taxon>
    </lineage>
</organism>
<dbReference type="InterPro" id="IPR000182">
    <property type="entry name" value="GNAT_dom"/>
</dbReference>
<proteinExistence type="predicted"/>
<evidence type="ECO:0000259" key="1">
    <source>
        <dbReference type="PROSITE" id="PS51186"/>
    </source>
</evidence>
<dbReference type="AlphaFoldDB" id="A0A0A5I517"/>
<feature type="domain" description="N-acetyltransferase" evidence="1">
    <location>
        <begin position="6"/>
        <end position="170"/>
    </location>
</feature>